<comment type="caution">
    <text evidence="3">The sequence shown here is derived from an EMBL/GenBank/DDBJ whole genome shotgun (WGS) entry which is preliminary data.</text>
</comment>
<dbReference type="RefSeq" id="WP_246380291.1">
    <property type="nucleotide sequence ID" value="NZ_BAABGK010000010.1"/>
</dbReference>
<dbReference type="PANTHER" id="PTHR33744:SF1">
    <property type="entry name" value="DNA-BINDING TRANSCRIPTIONAL ACTIVATOR ADER"/>
    <property type="match status" value="1"/>
</dbReference>
<dbReference type="InterPro" id="IPR025736">
    <property type="entry name" value="PucR_C-HTH_dom"/>
</dbReference>
<dbReference type="PANTHER" id="PTHR33744">
    <property type="entry name" value="CARBOHYDRATE DIACID REGULATOR"/>
    <property type="match status" value="1"/>
</dbReference>
<feature type="domain" description="PucR C-terminal helix-turn-helix" evidence="1">
    <location>
        <begin position="314"/>
        <end position="370"/>
    </location>
</feature>
<dbReference type="Gene3D" id="1.10.10.2840">
    <property type="entry name" value="PucR C-terminal helix-turn-helix domain"/>
    <property type="match status" value="1"/>
</dbReference>
<gene>
    <name evidence="3" type="ORF">E9229_000109</name>
</gene>
<sequence>MIRPLLPGVVESIIEAVPLQVPAYARPIEGRFGRGLRSGVATALERFLELPGTRKAALSPESRKLVEGLGIGECRQGRSMDALLGAYRTGARVTFREMSKVATEHHLGMEAVVTLGECILAYIDELSAVSAEAYAFEQSLHAGQQGRRRTELLELLLHGRADEVSAFRAAAVADWQLPTTLRAVFLPLARASGVGHRLGPGALLVERDSDAVALVPARGSARAHAELSKALRGRGACIGTAVPWQQAADSLRLAMLAATAIKPAEGTDGPPIWAEEHLTDLLLASEPTVVSALATQSIRELEDLRPGQRKRLTLTLASWLRHWGQRAPMAQELGVHVQTVGYRIAQLREVFGEALDDPQRRLDMQLALRAPAR</sequence>
<reference evidence="3 4" key="1">
    <citation type="submission" date="2020-08" db="EMBL/GenBank/DDBJ databases">
        <title>Sequencing the genomes of 1000 actinobacteria strains.</title>
        <authorList>
            <person name="Klenk H.-P."/>
        </authorList>
    </citation>
    <scope>NUCLEOTIDE SEQUENCE [LARGE SCALE GENOMIC DNA]</scope>
    <source>
        <strain evidence="3 4">DSM 22826</strain>
    </source>
</reference>
<evidence type="ECO:0000313" key="4">
    <source>
        <dbReference type="Proteomes" id="UP000523000"/>
    </source>
</evidence>
<dbReference type="Pfam" id="PF25906">
    <property type="entry name" value="PucR-like_N"/>
    <property type="match status" value="1"/>
</dbReference>
<dbReference type="AlphaFoldDB" id="A0A839QCR3"/>
<protein>
    <recommendedName>
        <fullName evidence="5">PucR family transcriptional regulator</fullName>
    </recommendedName>
</protein>
<evidence type="ECO:0000259" key="1">
    <source>
        <dbReference type="Pfam" id="PF13556"/>
    </source>
</evidence>
<keyword evidence="4" id="KW-1185">Reference proteome</keyword>
<dbReference type="EMBL" id="JACHVS010000001">
    <property type="protein sequence ID" value="MBB2993918.1"/>
    <property type="molecule type" value="Genomic_DNA"/>
</dbReference>
<dbReference type="InterPro" id="IPR042070">
    <property type="entry name" value="PucR_C-HTH_sf"/>
</dbReference>
<evidence type="ECO:0000313" key="3">
    <source>
        <dbReference type="EMBL" id="MBB2993918.1"/>
    </source>
</evidence>
<dbReference type="InterPro" id="IPR058663">
    <property type="entry name" value="PucR-like_N"/>
</dbReference>
<name>A0A839QCR3_9MICC</name>
<feature type="domain" description="PucR-like N-terminal" evidence="2">
    <location>
        <begin position="2"/>
        <end position="157"/>
    </location>
</feature>
<proteinExistence type="predicted"/>
<dbReference type="Pfam" id="PF13556">
    <property type="entry name" value="HTH_30"/>
    <property type="match status" value="1"/>
</dbReference>
<evidence type="ECO:0008006" key="5">
    <source>
        <dbReference type="Google" id="ProtNLM"/>
    </source>
</evidence>
<accession>A0A839QCR3</accession>
<evidence type="ECO:0000259" key="2">
    <source>
        <dbReference type="Pfam" id="PF25906"/>
    </source>
</evidence>
<dbReference type="InterPro" id="IPR051448">
    <property type="entry name" value="CdaR-like_regulators"/>
</dbReference>
<organism evidence="3 4">
    <name type="scientific">Paeniglutamicibacter cryotolerans</name>
    <dbReference type="NCBI Taxonomy" id="670079"/>
    <lineage>
        <taxon>Bacteria</taxon>
        <taxon>Bacillati</taxon>
        <taxon>Actinomycetota</taxon>
        <taxon>Actinomycetes</taxon>
        <taxon>Micrococcales</taxon>
        <taxon>Micrococcaceae</taxon>
        <taxon>Paeniglutamicibacter</taxon>
    </lineage>
</organism>
<dbReference type="Proteomes" id="UP000523000">
    <property type="component" value="Unassembled WGS sequence"/>
</dbReference>